<dbReference type="GO" id="GO:0044781">
    <property type="term" value="P:bacterial-type flagellum organization"/>
    <property type="evidence" value="ECO:0007669"/>
    <property type="project" value="UniProtKB-KW"/>
</dbReference>
<evidence type="ECO:0008006" key="6">
    <source>
        <dbReference type="Google" id="ProtNLM"/>
    </source>
</evidence>
<reference evidence="4" key="1">
    <citation type="submission" date="2022-10" db="EMBL/GenBank/DDBJ databases">
        <title>The WGS of Solirubrobacter phytolaccae KCTC 29190.</title>
        <authorList>
            <person name="Jiang Z."/>
        </authorList>
    </citation>
    <scope>NUCLEOTIDE SEQUENCE</scope>
    <source>
        <strain evidence="4">KCTC 29190</strain>
    </source>
</reference>
<name>A0A9X3NLT1_9ACTN</name>
<evidence type="ECO:0000256" key="1">
    <source>
        <dbReference type="ARBA" id="ARBA00010577"/>
    </source>
</evidence>
<proteinExistence type="inferred from homology"/>
<evidence type="ECO:0000313" key="5">
    <source>
        <dbReference type="Proteomes" id="UP001147653"/>
    </source>
</evidence>
<sequence>MTAINATSTAAATDSTHTAATKATNTASLTNPKASMDKDGFLKLFVAQLTHQDPTSPMDTNDSIAQMASFSMVEGVNNLQSTNVQIASALSTSSAVGLIGRTVSYVDDKGDLQTGKVDRVSTTKDGQAHLTVGGKPGIDPSKIAEVSA</sequence>
<evidence type="ECO:0000313" key="4">
    <source>
        <dbReference type="EMBL" id="MDA0183852.1"/>
    </source>
</evidence>
<comment type="similarity">
    <text evidence="1">Belongs to the FlgD family.</text>
</comment>
<dbReference type="RefSeq" id="WP_270028266.1">
    <property type="nucleotide sequence ID" value="NZ_JAPDDP010000062.1"/>
</dbReference>
<dbReference type="AlphaFoldDB" id="A0A9X3NLT1"/>
<organism evidence="4 5">
    <name type="scientific">Solirubrobacter phytolaccae</name>
    <dbReference type="NCBI Taxonomy" id="1404360"/>
    <lineage>
        <taxon>Bacteria</taxon>
        <taxon>Bacillati</taxon>
        <taxon>Actinomycetota</taxon>
        <taxon>Thermoleophilia</taxon>
        <taxon>Solirubrobacterales</taxon>
        <taxon>Solirubrobacteraceae</taxon>
        <taxon>Solirubrobacter</taxon>
    </lineage>
</organism>
<keyword evidence="5" id="KW-1185">Reference proteome</keyword>
<evidence type="ECO:0000256" key="2">
    <source>
        <dbReference type="ARBA" id="ARBA00022795"/>
    </source>
</evidence>
<gene>
    <name evidence="4" type="ORF">OJ997_26335</name>
</gene>
<dbReference type="Proteomes" id="UP001147653">
    <property type="component" value="Unassembled WGS sequence"/>
</dbReference>
<evidence type="ECO:0000256" key="3">
    <source>
        <dbReference type="SAM" id="MobiDB-lite"/>
    </source>
</evidence>
<keyword evidence="2" id="KW-1005">Bacterial flagellum biogenesis</keyword>
<dbReference type="EMBL" id="JAPDDP010000062">
    <property type="protein sequence ID" value="MDA0183852.1"/>
    <property type="molecule type" value="Genomic_DNA"/>
</dbReference>
<comment type="caution">
    <text evidence="4">The sequence shown here is derived from an EMBL/GenBank/DDBJ whole genome shotgun (WGS) entry which is preliminary data.</text>
</comment>
<dbReference type="Pfam" id="PF03963">
    <property type="entry name" value="FlgD"/>
    <property type="match status" value="1"/>
</dbReference>
<accession>A0A9X3NLT1</accession>
<feature type="region of interest" description="Disordered" evidence="3">
    <location>
        <begin position="121"/>
        <end position="148"/>
    </location>
</feature>
<dbReference type="InterPro" id="IPR005648">
    <property type="entry name" value="FlgD"/>
</dbReference>
<protein>
    <recommendedName>
        <fullName evidence="6">Flagellar hook capping protein</fullName>
    </recommendedName>
</protein>